<gene>
    <name evidence="3" type="ORF">EDD35_5980</name>
</gene>
<evidence type="ECO:0000256" key="1">
    <source>
        <dbReference type="SAM" id="SignalP"/>
    </source>
</evidence>
<proteinExistence type="predicted"/>
<dbReference type="Proteomes" id="UP000274843">
    <property type="component" value="Unassembled WGS sequence"/>
</dbReference>
<comment type="caution">
    <text evidence="3">The sequence shown here is derived from an EMBL/GenBank/DDBJ whole genome shotgun (WGS) entry which is preliminary data.</text>
</comment>
<dbReference type="RefSeq" id="WP_148085740.1">
    <property type="nucleotide sequence ID" value="NZ_RKHY01000001.1"/>
</dbReference>
<evidence type="ECO:0000313" key="4">
    <source>
        <dbReference type="Proteomes" id="UP000274843"/>
    </source>
</evidence>
<organism evidence="3 4">
    <name type="scientific">Amycolatopsis thermoflava</name>
    <dbReference type="NCBI Taxonomy" id="84480"/>
    <lineage>
        <taxon>Bacteria</taxon>
        <taxon>Bacillati</taxon>
        <taxon>Actinomycetota</taxon>
        <taxon>Actinomycetes</taxon>
        <taxon>Pseudonocardiales</taxon>
        <taxon>Pseudonocardiaceae</taxon>
        <taxon>Amycolatopsis</taxon>
        <taxon>Amycolatopsis methanolica group</taxon>
    </lineage>
</organism>
<feature type="domain" description="DUF6801" evidence="2">
    <location>
        <begin position="43"/>
        <end position="185"/>
    </location>
</feature>
<feature type="chain" id="PRO_5039654893" description="DUF6801 domain-containing protein" evidence="1">
    <location>
        <begin position="32"/>
        <end position="397"/>
    </location>
</feature>
<dbReference type="GeneID" id="301847252"/>
<dbReference type="PROSITE" id="PS51318">
    <property type="entry name" value="TAT"/>
    <property type="match status" value="1"/>
</dbReference>
<accession>A0A3N2H5D5</accession>
<feature type="signal peptide" evidence="1">
    <location>
        <begin position="1"/>
        <end position="31"/>
    </location>
</feature>
<reference evidence="3 4" key="1">
    <citation type="submission" date="2018-11" db="EMBL/GenBank/DDBJ databases">
        <title>Sequencing the genomes of 1000 actinobacteria strains.</title>
        <authorList>
            <person name="Klenk H.-P."/>
        </authorList>
    </citation>
    <scope>NUCLEOTIDE SEQUENCE [LARGE SCALE GENOMIC DNA]</scope>
    <source>
        <strain evidence="3 4">DSM 44348</strain>
    </source>
</reference>
<dbReference type="AlphaFoldDB" id="A0A3N2H5D5"/>
<evidence type="ECO:0000313" key="3">
    <source>
        <dbReference type="EMBL" id="ROS43560.1"/>
    </source>
</evidence>
<dbReference type="InterPro" id="IPR046542">
    <property type="entry name" value="DUF6801"/>
</dbReference>
<dbReference type="InterPro" id="IPR006311">
    <property type="entry name" value="TAT_signal"/>
</dbReference>
<keyword evidence="1" id="KW-0732">Signal</keyword>
<sequence length="397" mass="39774">MTQTRSRRAAVAALGLALVAAALAPATTAVATAATRGGTSTCQAGGPVEVPVSFSATFAETVAQGANVPVSDAAVTIVVPAAAVDALRDSGGTSVDASAAVELSVAQQAGTQELTVTGLSTSEIPLPADGELRITLPGRVPPIAAGAGPVTVSLTSLAPKLVVRGETLHADLACTTDPAANGELARMAVTAPAAPPIPDVVVPEVAAAVAEAPLLTAKFLVDGTSHIAKMGSDLVLEQGTFDAGLYTGDVPNTIRIEGDLNLPKSSSYFVAFRFMPVTSDVELPQDGKATGTADISGGLFTPTIDMTIRVNLVVSNVKQDGVPIAVGPDCRTVSPLVIPMKGQTSLVPGSKSTMESTFDIPAFSGCGVSEDLDPLLTGLISGPGNRMTTTLTAQGVG</sequence>
<keyword evidence="4" id="KW-1185">Reference proteome</keyword>
<dbReference type="Pfam" id="PF20611">
    <property type="entry name" value="DUF6801"/>
    <property type="match status" value="1"/>
</dbReference>
<protein>
    <recommendedName>
        <fullName evidence="2">DUF6801 domain-containing protein</fullName>
    </recommendedName>
</protein>
<dbReference type="EMBL" id="RKHY01000001">
    <property type="protein sequence ID" value="ROS43560.1"/>
    <property type="molecule type" value="Genomic_DNA"/>
</dbReference>
<name>A0A3N2H5D5_9PSEU</name>
<evidence type="ECO:0000259" key="2">
    <source>
        <dbReference type="Pfam" id="PF20611"/>
    </source>
</evidence>